<evidence type="ECO:0000256" key="2">
    <source>
        <dbReference type="ARBA" id="ARBA00005810"/>
    </source>
</evidence>
<dbReference type="EMBL" id="BAABFC010000009">
    <property type="protein sequence ID" value="GAA4497367.1"/>
    <property type="molecule type" value="Genomic_DNA"/>
</dbReference>
<feature type="domain" description="7,8-dihydro-6-hydroxymethylpterin-pyrophosphokinase" evidence="13">
    <location>
        <begin position="89"/>
        <end position="100"/>
    </location>
</feature>
<dbReference type="PANTHER" id="PTHR43071">
    <property type="entry name" value="2-AMINO-4-HYDROXY-6-HYDROXYMETHYLDIHYDROPTERIDINE PYROPHOSPHOKINASE"/>
    <property type="match status" value="1"/>
</dbReference>
<dbReference type="InterPro" id="IPR035907">
    <property type="entry name" value="Hppk_sf"/>
</dbReference>
<dbReference type="Proteomes" id="UP001501321">
    <property type="component" value="Unassembled WGS sequence"/>
</dbReference>
<evidence type="ECO:0000256" key="11">
    <source>
        <dbReference type="ARBA" id="ARBA00029766"/>
    </source>
</evidence>
<evidence type="ECO:0000313" key="15">
    <source>
        <dbReference type="Proteomes" id="UP001501321"/>
    </source>
</evidence>
<sequence length="165" mass="18083">MTRVFVALGANLADPVGQLERAVAALSQLPGTLLVACSRFYRSAPMGPADQPDYVNGVAELATHLAPHALLDALQAIELSQGRERKAERWGPRTLDLDILLYGQWVLDDERLTLPHYGMKQRAFVLVPLSELAADLVLPDGSALADWVADCDRRDLHALSLPLHR</sequence>
<name>A0ABP8Q446_9GAMM</name>
<accession>A0ABP8Q446</accession>
<reference evidence="15" key="1">
    <citation type="journal article" date="2019" name="Int. J. Syst. Evol. Microbiol.">
        <title>The Global Catalogue of Microorganisms (GCM) 10K type strain sequencing project: providing services to taxonomists for standard genome sequencing and annotation.</title>
        <authorList>
            <consortium name="The Broad Institute Genomics Platform"/>
            <consortium name="The Broad Institute Genome Sequencing Center for Infectious Disease"/>
            <person name="Wu L."/>
            <person name="Ma J."/>
        </authorList>
    </citation>
    <scope>NUCLEOTIDE SEQUENCE [LARGE SCALE GENOMIC DNA]</scope>
    <source>
        <strain evidence="15">JCM 32226</strain>
    </source>
</reference>
<dbReference type="EC" id="2.7.6.3" evidence="3"/>
<dbReference type="Pfam" id="PF01288">
    <property type="entry name" value="HPPK"/>
    <property type="match status" value="1"/>
</dbReference>
<evidence type="ECO:0000256" key="8">
    <source>
        <dbReference type="ARBA" id="ARBA00022840"/>
    </source>
</evidence>
<comment type="pathway">
    <text evidence="1">Cofactor biosynthesis; tetrahydrofolate biosynthesis; 2-amino-4-hydroxy-6-hydroxymethyl-7,8-dihydropteridine diphosphate from 7,8-dihydroneopterin triphosphate: step 4/4.</text>
</comment>
<organism evidence="14 15">
    <name type="scientific">Pseudaeromonas paramecii</name>
    <dbReference type="NCBI Taxonomy" id="2138166"/>
    <lineage>
        <taxon>Bacteria</taxon>
        <taxon>Pseudomonadati</taxon>
        <taxon>Pseudomonadota</taxon>
        <taxon>Gammaproteobacteria</taxon>
        <taxon>Aeromonadales</taxon>
        <taxon>Aeromonadaceae</taxon>
        <taxon>Pseudaeromonas</taxon>
    </lineage>
</organism>
<dbReference type="InterPro" id="IPR000550">
    <property type="entry name" value="Hppk"/>
</dbReference>
<dbReference type="NCBIfam" id="TIGR01498">
    <property type="entry name" value="folK"/>
    <property type="match status" value="1"/>
</dbReference>
<keyword evidence="8" id="KW-0067">ATP-binding</keyword>
<gene>
    <name evidence="14" type="primary">folK_1</name>
    <name evidence="14" type="ORF">GCM10023095_13820</name>
</gene>
<dbReference type="Gene3D" id="3.30.70.560">
    <property type="entry name" value="7,8-Dihydro-6-hydroxymethylpterin-pyrophosphokinase HPPK"/>
    <property type="match status" value="1"/>
</dbReference>
<evidence type="ECO:0000259" key="13">
    <source>
        <dbReference type="PROSITE" id="PS00794"/>
    </source>
</evidence>
<evidence type="ECO:0000256" key="7">
    <source>
        <dbReference type="ARBA" id="ARBA00022777"/>
    </source>
</evidence>
<protein>
    <recommendedName>
        <fullName evidence="4">2-amino-4-hydroxy-6-hydroxymethyldihydropteridine pyrophosphokinase</fullName>
        <ecNumber evidence="3">2.7.6.3</ecNumber>
    </recommendedName>
    <alternativeName>
        <fullName evidence="11">6-hydroxymethyl-7,8-dihydropterin pyrophosphokinase</fullName>
    </alternativeName>
    <alternativeName>
        <fullName evidence="12">7,8-dihydro-6-hydroxymethylpterin-pyrophosphokinase</fullName>
    </alternativeName>
</protein>
<keyword evidence="9" id="KW-0289">Folate biosynthesis</keyword>
<dbReference type="RefSeq" id="WP_345011390.1">
    <property type="nucleotide sequence ID" value="NZ_BAABFC010000009.1"/>
</dbReference>
<evidence type="ECO:0000256" key="1">
    <source>
        <dbReference type="ARBA" id="ARBA00005051"/>
    </source>
</evidence>
<dbReference type="SUPFAM" id="SSF55083">
    <property type="entry name" value="6-hydroxymethyl-7,8-dihydropterin pyrophosphokinase, HPPK"/>
    <property type="match status" value="1"/>
</dbReference>
<evidence type="ECO:0000256" key="3">
    <source>
        <dbReference type="ARBA" id="ARBA00013253"/>
    </source>
</evidence>
<dbReference type="CDD" id="cd00483">
    <property type="entry name" value="HPPK"/>
    <property type="match status" value="1"/>
</dbReference>
<comment type="function">
    <text evidence="10">Catalyzes the transfer of pyrophosphate from adenosine triphosphate (ATP) to 6-hydroxymethyl-7,8-dihydropterin, an enzymatic step in folate biosynthesis pathway.</text>
</comment>
<dbReference type="PANTHER" id="PTHR43071:SF1">
    <property type="entry name" value="2-AMINO-4-HYDROXY-6-HYDROXYMETHYLDIHYDROPTERIDINE PYROPHOSPHOKINASE"/>
    <property type="match status" value="1"/>
</dbReference>
<comment type="similarity">
    <text evidence="2">Belongs to the HPPK family.</text>
</comment>
<evidence type="ECO:0000313" key="14">
    <source>
        <dbReference type="EMBL" id="GAA4497367.1"/>
    </source>
</evidence>
<keyword evidence="5" id="KW-0808">Transferase</keyword>
<evidence type="ECO:0000256" key="10">
    <source>
        <dbReference type="ARBA" id="ARBA00029409"/>
    </source>
</evidence>
<evidence type="ECO:0000256" key="6">
    <source>
        <dbReference type="ARBA" id="ARBA00022741"/>
    </source>
</evidence>
<keyword evidence="7" id="KW-0418">Kinase</keyword>
<evidence type="ECO:0000256" key="5">
    <source>
        <dbReference type="ARBA" id="ARBA00022679"/>
    </source>
</evidence>
<keyword evidence="15" id="KW-1185">Reference proteome</keyword>
<comment type="caution">
    <text evidence="14">The sequence shown here is derived from an EMBL/GenBank/DDBJ whole genome shotgun (WGS) entry which is preliminary data.</text>
</comment>
<keyword evidence="6" id="KW-0547">Nucleotide-binding</keyword>
<proteinExistence type="inferred from homology"/>
<evidence type="ECO:0000256" key="4">
    <source>
        <dbReference type="ARBA" id="ARBA00016218"/>
    </source>
</evidence>
<evidence type="ECO:0000256" key="12">
    <source>
        <dbReference type="ARBA" id="ARBA00033413"/>
    </source>
</evidence>
<dbReference type="PROSITE" id="PS00794">
    <property type="entry name" value="HPPK"/>
    <property type="match status" value="1"/>
</dbReference>
<evidence type="ECO:0000256" key="9">
    <source>
        <dbReference type="ARBA" id="ARBA00022909"/>
    </source>
</evidence>